<proteinExistence type="predicted"/>
<evidence type="ECO:0000313" key="3">
    <source>
        <dbReference type="EMBL" id="KAI5426646.1"/>
    </source>
</evidence>
<sequence>MSPKLGASKKQKTTVGSSSTQRPRDGSFNHNKFLGPDQEFRTYVTNALGHPTKFNRWDLNTAAQVLMTLVLYNIRPMSNTSSIPMDTAYLLYYIIDEGQVYVERIIANEMKMIASSGHHLGNRTPSALAFPGLIIGLCQKARVSLPYMVHETIDGEVNDRYIERHCVPRSGCLILIIALVLERNSRLMLIGPREDHFNQRKQLVLKWRQMGNS</sequence>
<gene>
    <name evidence="3" type="ORF">KIW84_032175</name>
</gene>
<keyword evidence="4" id="KW-1185">Reference proteome</keyword>
<feature type="domain" description="Putative plant transposon protein" evidence="2">
    <location>
        <begin position="38"/>
        <end position="143"/>
    </location>
</feature>
<feature type="region of interest" description="Disordered" evidence="1">
    <location>
        <begin position="1"/>
        <end position="34"/>
    </location>
</feature>
<evidence type="ECO:0000256" key="1">
    <source>
        <dbReference type="SAM" id="MobiDB-lite"/>
    </source>
</evidence>
<dbReference type="Proteomes" id="UP001058974">
    <property type="component" value="Chromosome 3"/>
</dbReference>
<accession>A0A9D4XXU8</accession>
<dbReference type="InterPro" id="IPR046796">
    <property type="entry name" value="Transposase_32_dom"/>
</dbReference>
<reference evidence="3 4" key="1">
    <citation type="journal article" date="2022" name="Nat. Genet.">
        <title>Improved pea reference genome and pan-genome highlight genomic features and evolutionary characteristics.</title>
        <authorList>
            <person name="Yang T."/>
            <person name="Liu R."/>
            <person name="Luo Y."/>
            <person name="Hu S."/>
            <person name="Wang D."/>
            <person name="Wang C."/>
            <person name="Pandey M.K."/>
            <person name="Ge S."/>
            <person name="Xu Q."/>
            <person name="Li N."/>
            <person name="Li G."/>
            <person name="Huang Y."/>
            <person name="Saxena R.K."/>
            <person name="Ji Y."/>
            <person name="Li M."/>
            <person name="Yan X."/>
            <person name="He Y."/>
            <person name="Liu Y."/>
            <person name="Wang X."/>
            <person name="Xiang C."/>
            <person name="Varshney R.K."/>
            <person name="Ding H."/>
            <person name="Gao S."/>
            <person name="Zong X."/>
        </authorList>
    </citation>
    <scope>NUCLEOTIDE SEQUENCE [LARGE SCALE GENOMIC DNA]</scope>
    <source>
        <strain evidence="3 4">cv. Zhongwan 6</strain>
    </source>
</reference>
<dbReference type="Pfam" id="PF20167">
    <property type="entry name" value="Transposase_32"/>
    <property type="match status" value="1"/>
</dbReference>
<name>A0A9D4XXU8_PEA</name>
<protein>
    <recommendedName>
        <fullName evidence="2">Putative plant transposon protein domain-containing protein</fullName>
    </recommendedName>
</protein>
<comment type="caution">
    <text evidence="3">The sequence shown here is derived from an EMBL/GenBank/DDBJ whole genome shotgun (WGS) entry which is preliminary data.</text>
</comment>
<dbReference type="EMBL" id="JAMSHJ010000003">
    <property type="protein sequence ID" value="KAI5426646.1"/>
    <property type="molecule type" value="Genomic_DNA"/>
</dbReference>
<organism evidence="3 4">
    <name type="scientific">Pisum sativum</name>
    <name type="common">Garden pea</name>
    <name type="synonym">Lathyrus oleraceus</name>
    <dbReference type="NCBI Taxonomy" id="3888"/>
    <lineage>
        <taxon>Eukaryota</taxon>
        <taxon>Viridiplantae</taxon>
        <taxon>Streptophyta</taxon>
        <taxon>Embryophyta</taxon>
        <taxon>Tracheophyta</taxon>
        <taxon>Spermatophyta</taxon>
        <taxon>Magnoliopsida</taxon>
        <taxon>eudicotyledons</taxon>
        <taxon>Gunneridae</taxon>
        <taxon>Pentapetalae</taxon>
        <taxon>rosids</taxon>
        <taxon>fabids</taxon>
        <taxon>Fabales</taxon>
        <taxon>Fabaceae</taxon>
        <taxon>Papilionoideae</taxon>
        <taxon>50 kb inversion clade</taxon>
        <taxon>NPAAA clade</taxon>
        <taxon>Hologalegina</taxon>
        <taxon>IRL clade</taxon>
        <taxon>Fabeae</taxon>
        <taxon>Lathyrus</taxon>
    </lineage>
</organism>
<dbReference type="AlphaFoldDB" id="A0A9D4XXU8"/>
<evidence type="ECO:0000313" key="4">
    <source>
        <dbReference type="Proteomes" id="UP001058974"/>
    </source>
</evidence>
<evidence type="ECO:0000259" key="2">
    <source>
        <dbReference type="Pfam" id="PF20167"/>
    </source>
</evidence>
<dbReference type="Gramene" id="Psat03G0217500-T1">
    <property type="protein sequence ID" value="KAI5426646.1"/>
    <property type="gene ID" value="KIW84_032175"/>
</dbReference>